<dbReference type="EMBL" id="LR633967">
    <property type="protein sequence ID" value="VUX56336.1"/>
    <property type="molecule type" value="Genomic_DNA"/>
</dbReference>
<name>A0A7D9H7P2_9GAMM</name>
<keyword evidence="3" id="KW-0858">Xylan degradation</keyword>
<dbReference type="AlphaFoldDB" id="A0A7D9H7P2"/>
<dbReference type="Gene3D" id="3.20.20.370">
    <property type="entry name" value="Glycoside hydrolase/deacetylase"/>
    <property type="match status" value="1"/>
</dbReference>
<proteinExistence type="predicted"/>
<evidence type="ECO:0000259" key="2">
    <source>
        <dbReference type="PROSITE" id="PS51677"/>
    </source>
</evidence>
<feature type="non-terminal residue" evidence="3">
    <location>
        <position position="248"/>
    </location>
</feature>
<keyword evidence="3" id="KW-0378">Hydrolase</keyword>
<dbReference type="InterPro" id="IPR011330">
    <property type="entry name" value="Glyco_hydro/deAcase_b/a-brl"/>
</dbReference>
<dbReference type="GO" id="GO:0016798">
    <property type="term" value="F:hydrolase activity, acting on glycosyl bonds"/>
    <property type="evidence" value="ECO:0007669"/>
    <property type="project" value="UniProtKB-KW"/>
</dbReference>
<feature type="signal peptide" evidence="1">
    <location>
        <begin position="1"/>
        <end position="22"/>
    </location>
</feature>
<sequence>MRKTILIALLVALVPGIRAVLAQDDDPPGEWTEERIETAVNKVRAGRDLTPDHWPGGARVAVLLSFDVDNETIWLRNGDTNVGGLSQGQYGARVGLGRILRLLDEHDISATFFGPAISFSLAPEMIAAIQASGRHEIGVHGWIHERNAVLPRDDEERLLKMAIERMTELIGQRPVGYRAPSWNFSDNTLELLIELGFLYDSSLMADDRPYELNAHGEPTGFVALPVDWILDDAPLMNPLGDRYSSPRE</sequence>
<dbReference type="PROSITE" id="PS51677">
    <property type="entry name" value="NODB"/>
    <property type="match status" value="1"/>
</dbReference>
<evidence type="ECO:0000256" key="1">
    <source>
        <dbReference type="SAM" id="SignalP"/>
    </source>
</evidence>
<reference evidence="3" key="1">
    <citation type="submission" date="2019-07" db="EMBL/GenBank/DDBJ databases">
        <authorList>
            <person name="Weber M."/>
            <person name="Kostadinov I."/>
            <person name="Kostadinov D I."/>
        </authorList>
    </citation>
    <scope>NUCLEOTIDE SEQUENCE</scope>
    <source>
        <strain evidence="3">Gfbio:sag-sample-m06:053724c1-46a9-4a36-b237-ea2bf867836b</strain>
    </source>
</reference>
<keyword evidence="3" id="KW-0119">Carbohydrate metabolism</keyword>
<keyword evidence="3" id="KW-0624">Polysaccharide degradation</keyword>
<dbReference type="PANTHER" id="PTHR47561:SF1">
    <property type="entry name" value="POLYSACCHARIDE DEACETYLASE FAMILY PROTEIN (AFU_ORTHOLOGUE AFUA_6G05030)"/>
    <property type="match status" value="1"/>
</dbReference>
<protein>
    <submittedName>
        <fullName evidence="3">Xylanase/chitin deacetylase</fullName>
    </submittedName>
</protein>
<dbReference type="Pfam" id="PF01522">
    <property type="entry name" value="Polysacc_deac_1"/>
    <property type="match status" value="1"/>
</dbReference>
<accession>A0A7D9H7P2</accession>
<feature type="domain" description="NodB homology" evidence="2">
    <location>
        <begin position="81"/>
        <end position="248"/>
    </location>
</feature>
<dbReference type="GO" id="GO:0045493">
    <property type="term" value="P:xylan catabolic process"/>
    <property type="evidence" value="ECO:0007669"/>
    <property type="project" value="UniProtKB-KW"/>
</dbReference>
<evidence type="ECO:0000313" key="3">
    <source>
        <dbReference type="EMBL" id="VUX56336.1"/>
    </source>
</evidence>
<dbReference type="GO" id="GO:0016810">
    <property type="term" value="F:hydrolase activity, acting on carbon-nitrogen (but not peptide) bonds"/>
    <property type="evidence" value="ECO:0007669"/>
    <property type="project" value="InterPro"/>
</dbReference>
<dbReference type="InterPro" id="IPR002509">
    <property type="entry name" value="NODB_dom"/>
</dbReference>
<dbReference type="PANTHER" id="PTHR47561">
    <property type="entry name" value="POLYSACCHARIDE DEACETYLASE FAMILY PROTEIN (AFU_ORTHOLOGUE AFUA_6G05030)"/>
    <property type="match status" value="1"/>
</dbReference>
<organism evidence="3">
    <name type="scientific">uncultured Woeseiaceae bacterium</name>
    <dbReference type="NCBI Taxonomy" id="1983305"/>
    <lineage>
        <taxon>Bacteria</taxon>
        <taxon>Pseudomonadati</taxon>
        <taxon>Pseudomonadota</taxon>
        <taxon>Gammaproteobacteria</taxon>
        <taxon>Woeseiales</taxon>
        <taxon>Woeseiaceae</taxon>
        <taxon>environmental samples</taxon>
    </lineage>
</organism>
<keyword evidence="1" id="KW-0732">Signal</keyword>
<gene>
    <name evidence="3" type="ORF">JTBM06_V1_640001</name>
</gene>
<feature type="chain" id="PRO_5028429429" evidence="1">
    <location>
        <begin position="23"/>
        <end position="248"/>
    </location>
</feature>
<dbReference type="SUPFAM" id="SSF88713">
    <property type="entry name" value="Glycoside hydrolase/deacetylase"/>
    <property type="match status" value="1"/>
</dbReference>
<keyword evidence="3" id="KW-0326">Glycosidase</keyword>